<dbReference type="Gene3D" id="1.10.3970.10">
    <property type="entry name" value="BSD domain"/>
    <property type="match status" value="1"/>
</dbReference>
<name>A0A7J7DC63_TRIWF</name>
<dbReference type="AlphaFoldDB" id="A0A7J7DC63"/>
<dbReference type="SUPFAM" id="SSF140383">
    <property type="entry name" value="BSD domain-like"/>
    <property type="match status" value="2"/>
</dbReference>
<dbReference type="Gene3D" id="6.10.140.1200">
    <property type="match status" value="1"/>
</dbReference>
<feature type="region of interest" description="Disordered" evidence="1">
    <location>
        <begin position="1"/>
        <end position="39"/>
    </location>
</feature>
<dbReference type="InParanoid" id="A0A7J7DC63"/>
<reference evidence="3 4" key="1">
    <citation type="journal article" date="2020" name="Nat. Commun.">
        <title>Genome of Tripterygium wilfordii and identification of cytochrome P450 involved in triptolide biosynthesis.</title>
        <authorList>
            <person name="Tu L."/>
            <person name="Su P."/>
            <person name="Zhang Z."/>
            <person name="Gao L."/>
            <person name="Wang J."/>
            <person name="Hu T."/>
            <person name="Zhou J."/>
            <person name="Zhang Y."/>
            <person name="Zhao Y."/>
            <person name="Liu Y."/>
            <person name="Song Y."/>
            <person name="Tong Y."/>
            <person name="Lu Y."/>
            <person name="Yang J."/>
            <person name="Xu C."/>
            <person name="Jia M."/>
            <person name="Peters R.J."/>
            <person name="Huang L."/>
            <person name="Gao W."/>
        </authorList>
    </citation>
    <scope>NUCLEOTIDE SEQUENCE [LARGE SCALE GENOMIC DNA]</scope>
    <source>
        <strain evidence="4">cv. XIE 37</strain>
        <tissue evidence="3">Leaf</tissue>
    </source>
</reference>
<evidence type="ECO:0000256" key="1">
    <source>
        <dbReference type="SAM" id="MobiDB-lite"/>
    </source>
</evidence>
<dbReference type="EMBL" id="JAAARO010000008">
    <property type="protein sequence ID" value="KAF5743975.1"/>
    <property type="molecule type" value="Genomic_DNA"/>
</dbReference>
<evidence type="ECO:0000313" key="4">
    <source>
        <dbReference type="Proteomes" id="UP000593562"/>
    </source>
</evidence>
<proteinExistence type="predicted"/>
<dbReference type="GO" id="GO:0000439">
    <property type="term" value="C:transcription factor TFIIH core complex"/>
    <property type="evidence" value="ECO:0007669"/>
    <property type="project" value="InterPro"/>
</dbReference>
<dbReference type="FunCoup" id="A0A7J7DC63">
    <property type="interactions" value="4568"/>
</dbReference>
<dbReference type="GO" id="GO:0006289">
    <property type="term" value="P:nucleotide-excision repair"/>
    <property type="evidence" value="ECO:0007669"/>
    <property type="project" value="InterPro"/>
</dbReference>
<protein>
    <submittedName>
        <fullName evidence="3">RNA polymerase II transcription factor B subunit 1-1</fullName>
    </submittedName>
</protein>
<dbReference type="PANTHER" id="PTHR12856">
    <property type="entry name" value="TRANSCRIPTION INITIATION FACTOR IIH-RELATED"/>
    <property type="match status" value="1"/>
</dbReference>
<feature type="domain" description="BSD" evidence="2">
    <location>
        <begin position="112"/>
        <end position="164"/>
    </location>
</feature>
<dbReference type="InterPro" id="IPR005607">
    <property type="entry name" value="BSD_dom"/>
</dbReference>
<accession>A0A7J7DC63</accession>
<dbReference type="GO" id="GO:0006351">
    <property type="term" value="P:DNA-templated transcription"/>
    <property type="evidence" value="ECO:0007669"/>
    <property type="project" value="InterPro"/>
</dbReference>
<gene>
    <name evidence="3" type="ORF">HS088_TW08G00563</name>
</gene>
<dbReference type="SMART" id="SM00751">
    <property type="entry name" value="BSD"/>
    <property type="match status" value="2"/>
</dbReference>
<dbReference type="InterPro" id="IPR027079">
    <property type="entry name" value="Tfb1/GTF2H1"/>
</dbReference>
<dbReference type="Proteomes" id="UP000593562">
    <property type="component" value="Unassembled WGS sequence"/>
</dbReference>
<keyword evidence="4" id="KW-1185">Reference proteome</keyword>
<evidence type="ECO:0000313" key="3">
    <source>
        <dbReference type="EMBL" id="KAF5743975.1"/>
    </source>
</evidence>
<evidence type="ECO:0000259" key="2">
    <source>
        <dbReference type="PROSITE" id="PS50858"/>
    </source>
</evidence>
<feature type="compositionally biased region" description="Polar residues" evidence="1">
    <location>
        <begin position="29"/>
        <end position="39"/>
    </location>
</feature>
<sequence length="521" mass="58444">MSSLRIESGGQALTKAVEASKPAPEKETPSVTTRPEEQLSTAEMELRIKLLRENGELQRLHKQLVIGRVLTEAEFWANRKKLLDTDSRSKSKQRVGFNSVMISDIKPSTDGRTNRVKFNLNREIIFQIFAEKPAVHRAFLNLVPNKMTEMDFWTKYFRAGYLHSTKNTIAAAAEAAEDEELAIFLKQDDIVASEASKKIKQVHPTLDILATEADDYMHLPGHGILHDDSLHVTEQQDELYKRTLAQDLNRHASVVLEGRPIDVELDDARTLAEALAQSKQAYGKADTSKEKLNRIYPTTEIEDLQPPKDLPLAPLCIKDPRDYFDSQQASLLRTSRDTLGGTEPLKCSLSTQDAYGSLRDSISNFKSVGLSIPIVNSEVAAKVFNALTHNISSTKYHMGKNPGGSVLDMLPNSTKEELLHQSTCIQELLKHFWSSYPITTSYLFNKVSRLKDAMSQIYSQLEDMKKSVQSDLRHQVSLLVRPMQQSLIMTCAIVEPLNLHPPSTPRSCTVQSLVVMVCDSL</sequence>
<feature type="domain" description="BSD" evidence="2">
    <location>
        <begin position="33"/>
        <end position="87"/>
    </location>
</feature>
<organism evidence="3 4">
    <name type="scientific">Tripterygium wilfordii</name>
    <name type="common">Thunder God vine</name>
    <dbReference type="NCBI Taxonomy" id="458696"/>
    <lineage>
        <taxon>Eukaryota</taxon>
        <taxon>Viridiplantae</taxon>
        <taxon>Streptophyta</taxon>
        <taxon>Embryophyta</taxon>
        <taxon>Tracheophyta</taxon>
        <taxon>Spermatophyta</taxon>
        <taxon>Magnoliopsida</taxon>
        <taxon>eudicotyledons</taxon>
        <taxon>Gunneridae</taxon>
        <taxon>Pentapetalae</taxon>
        <taxon>rosids</taxon>
        <taxon>fabids</taxon>
        <taxon>Celastrales</taxon>
        <taxon>Celastraceae</taxon>
        <taxon>Tripterygium</taxon>
    </lineage>
</organism>
<dbReference type="PROSITE" id="PS50858">
    <property type="entry name" value="BSD"/>
    <property type="match status" value="2"/>
</dbReference>
<comment type="caution">
    <text evidence="3">The sequence shown here is derived from an EMBL/GenBank/DDBJ whole genome shotgun (WGS) entry which is preliminary data.</text>
</comment>
<dbReference type="InterPro" id="IPR035925">
    <property type="entry name" value="BSD_dom_sf"/>
</dbReference>
<dbReference type="Pfam" id="PF03909">
    <property type="entry name" value="BSD"/>
    <property type="match status" value="1"/>
</dbReference>